<evidence type="ECO:0000256" key="1">
    <source>
        <dbReference type="SAM" id="MobiDB-lite"/>
    </source>
</evidence>
<dbReference type="GeneID" id="117231753"/>
<dbReference type="KEGG" id="bvk:117231753"/>
<feature type="transmembrane region" description="Helical" evidence="2">
    <location>
        <begin position="51"/>
        <end position="72"/>
    </location>
</feature>
<keyword evidence="2" id="KW-1133">Transmembrane helix</keyword>
<evidence type="ECO:0000313" key="3">
    <source>
        <dbReference type="Proteomes" id="UP000504631"/>
    </source>
</evidence>
<dbReference type="AlphaFoldDB" id="A0A6J3K1E2"/>
<dbReference type="RefSeq" id="XP_033346356.1">
    <property type="nucleotide sequence ID" value="XM_033490465.1"/>
</dbReference>
<feature type="compositionally biased region" description="Basic and acidic residues" evidence="1">
    <location>
        <begin position="133"/>
        <end position="144"/>
    </location>
</feature>
<sequence>MEFNRLVLWSFNHVDRPMSRSLQKVQGGTAGRERTREKASGRARERVVYTYIYICIYMQVYIAIVPCFHSFAERSKELCRRGIKSLNDASMKEGSIGTRNCTVNTEKNVVTGRRRTRGRGEQERQKELKRKGKDSENGKAKKEGTGGVLRVENLAGKDR</sequence>
<organism evidence="3 4">
    <name type="scientific">Bombus vosnesenskii</name>
    <dbReference type="NCBI Taxonomy" id="207650"/>
    <lineage>
        <taxon>Eukaryota</taxon>
        <taxon>Metazoa</taxon>
        <taxon>Ecdysozoa</taxon>
        <taxon>Arthropoda</taxon>
        <taxon>Hexapoda</taxon>
        <taxon>Insecta</taxon>
        <taxon>Pterygota</taxon>
        <taxon>Neoptera</taxon>
        <taxon>Endopterygota</taxon>
        <taxon>Hymenoptera</taxon>
        <taxon>Apocrita</taxon>
        <taxon>Aculeata</taxon>
        <taxon>Apoidea</taxon>
        <taxon>Anthophila</taxon>
        <taxon>Apidae</taxon>
        <taxon>Bombus</taxon>
        <taxon>Pyrobombus</taxon>
    </lineage>
</organism>
<keyword evidence="2" id="KW-0472">Membrane</keyword>
<name>A0A6J3K1E2_9HYME</name>
<evidence type="ECO:0000256" key="2">
    <source>
        <dbReference type="SAM" id="Phobius"/>
    </source>
</evidence>
<protein>
    <submittedName>
        <fullName evidence="4">Uncharacterized protein LOC117231753</fullName>
    </submittedName>
</protein>
<accession>A0A6J3K1E2</accession>
<feature type="region of interest" description="Disordered" evidence="1">
    <location>
        <begin position="104"/>
        <end position="159"/>
    </location>
</feature>
<keyword evidence="3" id="KW-1185">Reference proteome</keyword>
<reference evidence="4" key="1">
    <citation type="submission" date="2025-08" db="UniProtKB">
        <authorList>
            <consortium name="RefSeq"/>
        </authorList>
    </citation>
    <scope>IDENTIFICATION</scope>
    <source>
        <tissue evidence="4">Muscle</tissue>
    </source>
</reference>
<keyword evidence="2" id="KW-0812">Transmembrane</keyword>
<proteinExistence type="predicted"/>
<evidence type="ECO:0000313" key="4">
    <source>
        <dbReference type="RefSeq" id="XP_033346356.1"/>
    </source>
</evidence>
<dbReference type="Proteomes" id="UP000504631">
    <property type="component" value="Unplaced"/>
</dbReference>
<gene>
    <name evidence="4" type="primary">LOC117231753</name>
</gene>